<reference evidence="2" key="2">
    <citation type="submission" date="2023-01" db="EMBL/GenBank/DDBJ databases">
        <title>Draft genome sequence of Sneathiella chinensis strain NBRC 103408.</title>
        <authorList>
            <person name="Sun Q."/>
            <person name="Mori K."/>
        </authorList>
    </citation>
    <scope>NUCLEOTIDE SEQUENCE</scope>
    <source>
        <strain evidence="2">NBRC 103408</strain>
    </source>
</reference>
<comment type="caution">
    <text evidence="2">The sequence shown here is derived from an EMBL/GenBank/DDBJ whole genome shotgun (WGS) entry which is preliminary data.</text>
</comment>
<dbReference type="RefSeq" id="WP_169561138.1">
    <property type="nucleotide sequence ID" value="NZ_BSNF01000008.1"/>
</dbReference>
<evidence type="ECO:0000256" key="1">
    <source>
        <dbReference type="SAM" id="MobiDB-lite"/>
    </source>
</evidence>
<evidence type="ECO:0008006" key="4">
    <source>
        <dbReference type="Google" id="ProtNLM"/>
    </source>
</evidence>
<organism evidence="2 3">
    <name type="scientific">Sneathiella chinensis</name>
    <dbReference type="NCBI Taxonomy" id="349750"/>
    <lineage>
        <taxon>Bacteria</taxon>
        <taxon>Pseudomonadati</taxon>
        <taxon>Pseudomonadota</taxon>
        <taxon>Alphaproteobacteria</taxon>
        <taxon>Sneathiellales</taxon>
        <taxon>Sneathiellaceae</taxon>
        <taxon>Sneathiella</taxon>
    </lineage>
</organism>
<protein>
    <recommendedName>
        <fullName evidence="4">DUF3750 domain-containing protein</fullName>
    </recommendedName>
</protein>
<reference evidence="2" key="1">
    <citation type="journal article" date="2014" name="Int. J. Syst. Evol. Microbiol.">
        <title>Complete genome of a new Firmicutes species belonging to the dominant human colonic microbiota ('Ruminococcus bicirculans') reveals two chromosomes and a selective capacity to utilize plant glucans.</title>
        <authorList>
            <consortium name="NISC Comparative Sequencing Program"/>
            <person name="Wegmann U."/>
            <person name="Louis P."/>
            <person name="Goesmann A."/>
            <person name="Henrissat B."/>
            <person name="Duncan S.H."/>
            <person name="Flint H.J."/>
        </authorList>
    </citation>
    <scope>NUCLEOTIDE SEQUENCE</scope>
    <source>
        <strain evidence="2">NBRC 103408</strain>
    </source>
</reference>
<gene>
    <name evidence="2" type="ORF">GCM10007924_22770</name>
</gene>
<name>A0ABQ5U6M9_9PROT</name>
<keyword evidence="3" id="KW-1185">Reference proteome</keyword>
<accession>A0ABQ5U6M9</accession>
<proteinExistence type="predicted"/>
<dbReference type="EMBL" id="BSNF01000008">
    <property type="protein sequence ID" value="GLQ07056.1"/>
    <property type="molecule type" value="Genomic_DNA"/>
</dbReference>
<evidence type="ECO:0000313" key="2">
    <source>
        <dbReference type="EMBL" id="GLQ07056.1"/>
    </source>
</evidence>
<sequence>MQRVKTFVKWFLILVVVPFGTPQLISYASGYPDGQRSWSTARRDASGLSPSPQDHREAVVQVFGARTWGWRGTFAVHTWLAVKDRDAPHYTRYEVLGWRAYRGGSALAVGRGSPDNHWYGSAPELLADLRGTAAEQVIARLPQVIGTYPHKSEYRLWPGPNSNSFIAYIGRNFPELKLDLPPTAIGKDYLANGEITGPAISGDGFQLSLMGYGGFLVSPEQGMELHVLGLTAGFDFDDLALKVPGFGRLALKGRPEQQGYTR</sequence>
<evidence type="ECO:0000313" key="3">
    <source>
        <dbReference type="Proteomes" id="UP001161409"/>
    </source>
</evidence>
<feature type="region of interest" description="Disordered" evidence="1">
    <location>
        <begin position="32"/>
        <end position="53"/>
    </location>
</feature>
<dbReference type="Pfam" id="PF12570">
    <property type="entry name" value="DUF3750"/>
    <property type="match status" value="1"/>
</dbReference>
<dbReference type="Proteomes" id="UP001161409">
    <property type="component" value="Unassembled WGS sequence"/>
</dbReference>
<dbReference type="InterPro" id="IPR022224">
    <property type="entry name" value="DUF3750"/>
</dbReference>